<feature type="binding site" description="axial binding residue" evidence="7">
    <location>
        <position position="435"/>
    </location>
    <ligand>
        <name>heme</name>
        <dbReference type="ChEBI" id="CHEBI:30413"/>
    </ligand>
    <ligandPart>
        <name>Fe</name>
        <dbReference type="ChEBI" id="CHEBI:18248"/>
    </ligandPart>
</feature>
<evidence type="ECO:0000256" key="5">
    <source>
        <dbReference type="ARBA" id="ARBA00023004"/>
    </source>
</evidence>
<reference evidence="10 11" key="1">
    <citation type="submission" date="2018-04" db="EMBL/GenBank/DDBJ databases">
        <authorList>
            <person name="Zhang X."/>
            <person name="Yuan J."/>
            <person name="Li F."/>
            <person name="Xiang J."/>
        </authorList>
    </citation>
    <scope>NUCLEOTIDE SEQUENCE [LARGE SCALE GENOMIC DNA]</scope>
    <source>
        <tissue evidence="10">Muscle</tissue>
    </source>
</reference>
<dbReference type="PROSITE" id="PS00086">
    <property type="entry name" value="CYTOCHROME_P450"/>
    <property type="match status" value="1"/>
</dbReference>
<dbReference type="OrthoDB" id="1055148at2759"/>
<dbReference type="GO" id="GO:0005737">
    <property type="term" value="C:cytoplasm"/>
    <property type="evidence" value="ECO:0007669"/>
    <property type="project" value="TreeGrafter"/>
</dbReference>
<keyword evidence="7 8" id="KW-0349">Heme</keyword>
<dbReference type="GO" id="GO:0020037">
    <property type="term" value="F:heme binding"/>
    <property type="evidence" value="ECO:0007669"/>
    <property type="project" value="InterPro"/>
</dbReference>
<dbReference type="PANTHER" id="PTHR24300">
    <property type="entry name" value="CYTOCHROME P450 508A4-RELATED"/>
    <property type="match status" value="1"/>
</dbReference>
<keyword evidence="4 8" id="KW-0560">Oxidoreductase</keyword>
<sequence>MLVEVVLAAALAVLLWFAVFRKPEGLPPGRWGLPVIGYIPLTRKSMEEQIVDLHKKHGSIVIWRMGCQLMVFISDYQQAKEAMAKSEFANRPDWDMFTFLEELPLGVGSSNGAHWHANRRFTLRQLRDLGMGKSKLVTGVQEQARKLVERLKEQANEPKPVPHAMKVAVVNVIWQMVAGKMFDMDDKRMKEFDKLLEDLNAATFALGVRDFFPGLKYLPKFVQNRVFGLDRLEEFKEKFFIYFDELIQEHKASLDPDNPGDLIDAYLLEMKEGSGSPDVVRSERDLALLTLDLFFAGSETTTNTLTFMVQYLAMHPEIQTTMQREIDEVLPKGTLATLEDRARLPYTEAVLHEVLRLSSLLPIGAQHSATKDMHFGGYLIPKGSAICTSAMLMHADPRYWEKPEALKPERWLDENGKFTTKKEGFLPFGSGKRVCLGESLARMELLIFATAMLQSLSFAPPKGSTLDVTADPAVPMFHTPRKQDICITVR</sequence>
<comment type="cofactor">
    <cofactor evidence="1 7">
        <name>heme</name>
        <dbReference type="ChEBI" id="CHEBI:30413"/>
    </cofactor>
</comment>
<dbReference type="GO" id="GO:0006805">
    <property type="term" value="P:xenobiotic metabolic process"/>
    <property type="evidence" value="ECO:0007669"/>
    <property type="project" value="TreeGrafter"/>
</dbReference>
<dbReference type="GO" id="GO:0016712">
    <property type="term" value="F:oxidoreductase activity, acting on paired donors, with incorporation or reduction of molecular oxygen, reduced flavin or flavoprotein as one donor, and incorporation of one atom of oxygen"/>
    <property type="evidence" value="ECO:0007669"/>
    <property type="project" value="TreeGrafter"/>
</dbReference>
<comment type="caution">
    <text evidence="10">The sequence shown here is derived from an EMBL/GenBank/DDBJ whole genome shotgun (WGS) entry which is preliminary data.</text>
</comment>
<evidence type="ECO:0000313" key="10">
    <source>
        <dbReference type="EMBL" id="ROT68375.1"/>
    </source>
</evidence>
<dbReference type="Gene3D" id="1.10.630.10">
    <property type="entry name" value="Cytochrome P450"/>
    <property type="match status" value="1"/>
</dbReference>
<dbReference type="Pfam" id="PF00067">
    <property type="entry name" value="p450"/>
    <property type="match status" value="1"/>
</dbReference>
<evidence type="ECO:0000256" key="7">
    <source>
        <dbReference type="PIRSR" id="PIRSR602401-1"/>
    </source>
</evidence>
<dbReference type="GO" id="GO:0005506">
    <property type="term" value="F:iron ion binding"/>
    <property type="evidence" value="ECO:0007669"/>
    <property type="project" value="InterPro"/>
</dbReference>
<dbReference type="InterPro" id="IPR002401">
    <property type="entry name" value="Cyt_P450_E_grp-I"/>
</dbReference>
<keyword evidence="5 7" id="KW-0408">Iron</keyword>
<gene>
    <name evidence="10" type="ORF">C7M84_013472</name>
</gene>
<dbReference type="InterPro" id="IPR036396">
    <property type="entry name" value="Cyt_P450_sf"/>
</dbReference>
<dbReference type="SUPFAM" id="SSF48264">
    <property type="entry name" value="Cytochrome P450"/>
    <property type="match status" value="1"/>
</dbReference>
<evidence type="ECO:0000256" key="4">
    <source>
        <dbReference type="ARBA" id="ARBA00023002"/>
    </source>
</evidence>
<dbReference type="InterPro" id="IPR050182">
    <property type="entry name" value="Cytochrome_P450_fam2"/>
</dbReference>
<evidence type="ECO:0000256" key="1">
    <source>
        <dbReference type="ARBA" id="ARBA00001971"/>
    </source>
</evidence>
<dbReference type="PANTHER" id="PTHR24300:SF403">
    <property type="entry name" value="CYTOCHROME P450 306A1"/>
    <property type="match status" value="1"/>
</dbReference>
<feature type="signal peptide" evidence="9">
    <location>
        <begin position="1"/>
        <end position="25"/>
    </location>
</feature>
<protein>
    <submittedName>
        <fullName evidence="10">Cytochrome P450 2L1</fullName>
    </submittedName>
</protein>
<organism evidence="10 11">
    <name type="scientific">Penaeus vannamei</name>
    <name type="common">Whiteleg shrimp</name>
    <name type="synonym">Litopenaeus vannamei</name>
    <dbReference type="NCBI Taxonomy" id="6689"/>
    <lineage>
        <taxon>Eukaryota</taxon>
        <taxon>Metazoa</taxon>
        <taxon>Ecdysozoa</taxon>
        <taxon>Arthropoda</taxon>
        <taxon>Crustacea</taxon>
        <taxon>Multicrustacea</taxon>
        <taxon>Malacostraca</taxon>
        <taxon>Eumalacostraca</taxon>
        <taxon>Eucarida</taxon>
        <taxon>Decapoda</taxon>
        <taxon>Dendrobranchiata</taxon>
        <taxon>Penaeoidea</taxon>
        <taxon>Penaeidae</taxon>
        <taxon>Penaeus</taxon>
    </lineage>
</organism>
<keyword evidence="11" id="KW-1185">Reference proteome</keyword>
<evidence type="ECO:0000256" key="6">
    <source>
        <dbReference type="ARBA" id="ARBA00023033"/>
    </source>
</evidence>
<dbReference type="STRING" id="6689.A0A3R7M6E6"/>
<evidence type="ECO:0000256" key="3">
    <source>
        <dbReference type="ARBA" id="ARBA00022723"/>
    </source>
</evidence>
<dbReference type="GO" id="GO:0008395">
    <property type="term" value="F:steroid hydroxylase activity"/>
    <property type="evidence" value="ECO:0007669"/>
    <property type="project" value="TreeGrafter"/>
</dbReference>
<dbReference type="PRINTS" id="PR00385">
    <property type="entry name" value="P450"/>
</dbReference>
<dbReference type="Proteomes" id="UP000283509">
    <property type="component" value="Unassembled WGS sequence"/>
</dbReference>
<evidence type="ECO:0000313" key="11">
    <source>
        <dbReference type="Proteomes" id="UP000283509"/>
    </source>
</evidence>
<keyword evidence="6 8" id="KW-0503">Monooxygenase</keyword>
<dbReference type="PRINTS" id="PR00463">
    <property type="entry name" value="EP450I"/>
</dbReference>
<keyword evidence="3 7" id="KW-0479">Metal-binding</keyword>
<feature type="chain" id="PRO_5018572285" evidence="9">
    <location>
        <begin position="26"/>
        <end position="490"/>
    </location>
</feature>
<reference evidence="10 11" key="2">
    <citation type="submission" date="2019-01" db="EMBL/GenBank/DDBJ databases">
        <title>The decoding of complex shrimp genome reveals the adaptation for benthos swimmer, frequently molting mechanism and breeding impact on genome.</title>
        <authorList>
            <person name="Sun Y."/>
            <person name="Gao Y."/>
            <person name="Yu Y."/>
        </authorList>
    </citation>
    <scope>NUCLEOTIDE SEQUENCE [LARGE SCALE GENOMIC DNA]</scope>
    <source>
        <tissue evidence="10">Muscle</tissue>
    </source>
</reference>
<comment type="similarity">
    <text evidence="2 8">Belongs to the cytochrome P450 family.</text>
</comment>
<name>A0A3R7M6E6_PENVA</name>
<keyword evidence="9" id="KW-0732">Signal</keyword>
<dbReference type="InterPro" id="IPR017972">
    <property type="entry name" value="Cyt_P450_CS"/>
</dbReference>
<dbReference type="AlphaFoldDB" id="A0A3R7M6E6"/>
<evidence type="ECO:0000256" key="9">
    <source>
        <dbReference type="SAM" id="SignalP"/>
    </source>
</evidence>
<dbReference type="FunFam" id="1.10.630.10:FF:000036">
    <property type="entry name" value="CYtochrome P450 family"/>
    <property type="match status" value="1"/>
</dbReference>
<dbReference type="EMBL" id="QCYY01002676">
    <property type="protein sequence ID" value="ROT68375.1"/>
    <property type="molecule type" value="Genomic_DNA"/>
</dbReference>
<dbReference type="InterPro" id="IPR001128">
    <property type="entry name" value="Cyt_P450"/>
</dbReference>
<accession>A0A3R7M6E6</accession>
<evidence type="ECO:0000256" key="2">
    <source>
        <dbReference type="ARBA" id="ARBA00010617"/>
    </source>
</evidence>
<proteinExistence type="inferred from homology"/>
<dbReference type="GO" id="GO:0006082">
    <property type="term" value="P:organic acid metabolic process"/>
    <property type="evidence" value="ECO:0007669"/>
    <property type="project" value="TreeGrafter"/>
</dbReference>
<evidence type="ECO:0000256" key="8">
    <source>
        <dbReference type="RuleBase" id="RU000461"/>
    </source>
</evidence>